<proteinExistence type="predicted"/>
<dbReference type="EMBL" id="CP003235">
    <property type="protein sequence ID" value="AFC27054.1"/>
    <property type="molecule type" value="Genomic_DNA"/>
</dbReference>
<evidence type="ECO:0000313" key="2">
    <source>
        <dbReference type="Proteomes" id="UP000007523"/>
    </source>
</evidence>
<name>H6NT41_9BACL</name>
<dbReference type="HOGENOM" id="CLU_3390547_0_0_9"/>
<organism evidence="1 2">
    <name type="scientific">Paenibacillus mucilaginosus 3016</name>
    <dbReference type="NCBI Taxonomy" id="1116391"/>
    <lineage>
        <taxon>Bacteria</taxon>
        <taxon>Bacillati</taxon>
        <taxon>Bacillota</taxon>
        <taxon>Bacilli</taxon>
        <taxon>Bacillales</taxon>
        <taxon>Paenibacillaceae</taxon>
        <taxon>Paenibacillus</taxon>
    </lineage>
</organism>
<dbReference type="KEGG" id="pmq:PM3016_65"/>
<keyword evidence="2" id="KW-1185">Reference proteome</keyword>
<dbReference type="STRING" id="1116391.PM3016_65"/>
<evidence type="ECO:0000313" key="1">
    <source>
        <dbReference type="EMBL" id="AFC27054.1"/>
    </source>
</evidence>
<protein>
    <submittedName>
        <fullName evidence="1">Uncharacterized protein</fullName>
    </submittedName>
</protein>
<sequence>MEVGEKDREPVMRKIRKGVARAEALSNSSIIL</sequence>
<dbReference type="Proteomes" id="UP000007523">
    <property type="component" value="Chromosome"/>
</dbReference>
<gene>
    <name evidence="1" type="ORF">PM3016_65</name>
</gene>
<accession>H6NT41</accession>
<reference evidence="1 2" key="1">
    <citation type="journal article" date="2012" name="J. Bacteriol.">
        <title>Complete Genome Sequence of Paenibacillus mucilaginosus 3016, a Bacterium Functional as Microbial Fertilizer.</title>
        <authorList>
            <person name="Ma M."/>
            <person name="Wang Z."/>
            <person name="Li L."/>
            <person name="Jiang X."/>
            <person name="Guan D."/>
            <person name="Cao F."/>
            <person name="Chen H."/>
            <person name="Wang X."/>
            <person name="Shen D."/>
            <person name="Du B."/>
            <person name="Li J."/>
        </authorList>
    </citation>
    <scope>NUCLEOTIDE SEQUENCE [LARGE SCALE GENOMIC DNA]</scope>
    <source>
        <strain evidence="1 2">3016</strain>
    </source>
</reference>
<dbReference type="AlphaFoldDB" id="H6NT41"/>